<dbReference type="OrthoDB" id="2662290at2759"/>
<feature type="region of interest" description="Disordered" evidence="1">
    <location>
        <begin position="386"/>
        <end position="433"/>
    </location>
</feature>
<organism evidence="2 3">
    <name type="scientific">Psilocybe cyanescens</name>
    <dbReference type="NCBI Taxonomy" id="93625"/>
    <lineage>
        <taxon>Eukaryota</taxon>
        <taxon>Fungi</taxon>
        <taxon>Dikarya</taxon>
        <taxon>Basidiomycota</taxon>
        <taxon>Agaricomycotina</taxon>
        <taxon>Agaricomycetes</taxon>
        <taxon>Agaricomycetidae</taxon>
        <taxon>Agaricales</taxon>
        <taxon>Agaricineae</taxon>
        <taxon>Strophariaceae</taxon>
        <taxon>Psilocybe</taxon>
    </lineage>
</organism>
<name>A0A409XEL7_PSICY</name>
<evidence type="ECO:0000256" key="1">
    <source>
        <dbReference type="SAM" id="MobiDB-lite"/>
    </source>
</evidence>
<keyword evidence="3" id="KW-1185">Reference proteome</keyword>
<accession>A0A409XEL7</accession>
<dbReference type="Proteomes" id="UP000283269">
    <property type="component" value="Unassembled WGS sequence"/>
</dbReference>
<protein>
    <submittedName>
        <fullName evidence="2">Uncharacterized protein</fullName>
    </submittedName>
</protein>
<evidence type="ECO:0000313" key="3">
    <source>
        <dbReference type="Proteomes" id="UP000283269"/>
    </source>
</evidence>
<proteinExistence type="predicted"/>
<dbReference type="AlphaFoldDB" id="A0A409XEL7"/>
<gene>
    <name evidence="2" type="ORF">CVT25_001307</name>
</gene>
<sequence length="433" mass="48304">MSNSIVYPTNGLPLWKPDPNATLSEVYIKNGISTGDLGIRTDDGGFDYLFNIHADADDPINNPLPLDTTKDITVTTFQHPEGAYITRNASFEVRSNIAAGGMAVAYAVGCFNHFFTWLIPATDISLAIEFSIIEECDAMLVLPHGADRYEAKAYGKYKAYVFSHSESWYEHLNQVQQREARNGSLYLVTGCNKAHSWGLAAGSLHQERTMGFSITARSQASGTVGTIYASWPNTGGMESRHFLPSTTEITKNTNQCVFARGFVIGINEKFLQKEVRGTIQDTMNIDNAKTIADVIVWDAFDYPKPVSVFPKQSNIDVIIVHDNNWITATASNAENIFTLDGTDYEHLTARVLEICHPTISASAAPSQQDRILAKCVDHRPLRGLMDVRVGSSRKDRENKEERERENKEKEEKEKEKERKAAESAAKAKDKERR</sequence>
<dbReference type="InParanoid" id="A0A409XEL7"/>
<reference evidence="2 3" key="1">
    <citation type="journal article" date="2018" name="Evol. Lett.">
        <title>Horizontal gene cluster transfer increased hallucinogenic mushroom diversity.</title>
        <authorList>
            <person name="Reynolds H.T."/>
            <person name="Vijayakumar V."/>
            <person name="Gluck-Thaler E."/>
            <person name="Korotkin H.B."/>
            <person name="Matheny P.B."/>
            <person name="Slot J.C."/>
        </authorList>
    </citation>
    <scope>NUCLEOTIDE SEQUENCE [LARGE SCALE GENOMIC DNA]</scope>
    <source>
        <strain evidence="2 3">2631</strain>
    </source>
</reference>
<evidence type="ECO:0000313" key="2">
    <source>
        <dbReference type="EMBL" id="PPQ89228.1"/>
    </source>
</evidence>
<comment type="caution">
    <text evidence="2">The sequence shown here is derived from an EMBL/GenBank/DDBJ whole genome shotgun (WGS) entry which is preliminary data.</text>
</comment>
<feature type="compositionally biased region" description="Basic and acidic residues" evidence="1">
    <location>
        <begin position="392"/>
        <end position="433"/>
    </location>
</feature>
<dbReference type="EMBL" id="NHYD01001919">
    <property type="protein sequence ID" value="PPQ89228.1"/>
    <property type="molecule type" value="Genomic_DNA"/>
</dbReference>
<dbReference type="STRING" id="93625.A0A409XEL7"/>